<dbReference type="SMART" id="SM00448">
    <property type="entry name" value="REC"/>
    <property type="match status" value="1"/>
</dbReference>
<dbReference type="PANTHER" id="PTHR37299:SF1">
    <property type="entry name" value="STAGE 0 SPORULATION PROTEIN A HOMOLOG"/>
    <property type="match status" value="1"/>
</dbReference>
<accession>A0ABS7XPK3</accession>
<protein>
    <submittedName>
        <fullName evidence="5">LytTR family DNA-binding domain-containing protein</fullName>
    </submittedName>
</protein>
<dbReference type="InterPro" id="IPR001789">
    <property type="entry name" value="Sig_transdc_resp-reg_receiver"/>
</dbReference>
<feature type="domain" description="HTH LytTR-type" evidence="4">
    <location>
        <begin position="144"/>
        <end position="245"/>
    </location>
</feature>
<keyword evidence="1" id="KW-0597">Phosphoprotein</keyword>
<keyword evidence="5" id="KW-0238">DNA-binding</keyword>
<reference evidence="6" key="1">
    <citation type="submission" date="2023-07" db="EMBL/GenBank/DDBJ databases">
        <authorList>
            <person name="Yue Y."/>
        </authorList>
    </citation>
    <scope>NUCLEOTIDE SEQUENCE [LARGE SCALE GENOMIC DNA]</scope>
    <source>
        <strain evidence="6">D23</strain>
    </source>
</reference>
<dbReference type="Gene3D" id="3.40.50.2300">
    <property type="match status" value="1"/>
</dbReference>
<feature type="modified residue" description="4-aspartylphosphate" evidence="1">
    <location>
        <position position="55"/>
    </location>
</feature>
<dbReference type="PROSITE" id="PS50110">
    <property type="entry name" value="RESPONSE_REGULATORY"/>
    <property type="match status" value="1"/>
</dbReference>
<dbReference type="Pfam" id="PF04397">
    <property type="entry name" value="LytTR"/>
    <property type="match status" value="1"/>
</dbReference>
<dbReference type="PANTHER" id="PTHR37299">
    <property type="entry name" value="TRANSCRIPTIONAL REGULATOR-RELATED"/>
    <property type="match status" value="1"/>
</dbReference>
<proteinExistence type="predicted"/>
<dbReference type="Gene3D" id="2.40.50.1020">
    <property type="entry name" value="LytTr DNA-binding domain"/>
    <property type="match status" value="1"/>
</dbReference>
<organism evidence="5 6">
    <name type="scientific">Winogradskyella alexanderae</name>
    <dbReference type="NCBI Taxonomy" id="2877123"/>
    <lineage>
        <taxon>Bacteria</taxon>
        <taxon>Pseudomonadati</taxon>
        <taxon>Bacteroidota</taxon>
        <taxon>Flavobacteriia</taxon>
        <taxon>Flavobacteriales</taxon>
        <taxon>Flavobacteriaceae</taxon>
        <taxon>Winogradskyella</taxon>
    </lineage>
</organism>
<sequence length="245" mass="28297">MIRTIIIDDEKHCSDRVLKLISDHAPNLKVIAVCNNVEEAVDVTKTLDPELIFLDIEIHDKTGFDYLEKLGSYNFHLIFTTAFDNYAIKAFKYSAMDYLLKPIDSDDFIQAIDKLTKRLNALDQELQIKLLLNNLNKENQNKTIRIPTSEGFELITIEDIIHCQADSSYTHIFTTNSKLLVSKPIKYFDDLLKDDNFFRIHNSHMVNISHVKKYTKGKGGFVTMSNNNTVDVSARKKEEFLKLFK</sequence>
<dbReference type="Proteomes" id="UP001198901">
    <property type="component" value="Unassembled WGS sequence"/>
</dbReference>
<dbReference type="InterPro" id="IPR046947">
    <property type="entry name" value="LytR-like"/>
</dbReference>
<name>A0ABS7XPK3_9FLAO</name>
<evidence type="ECO:0000256" key="2">
    <source>
        <dbReference type="SAM" id="Coils"/>
    </source>
</evidence>
<dbReference type="GO" id="GO:0003677">
    <property type="term" value="F:DNA binding"/>
    <property type="evidence" value="ECO:0007669"/>
    <property type="project" value="UniProtKB-KW"/>
</dbReference>
<comment type="caution">
    <text evidence="5">The sequence shown here is derived from an EMBL/GenBank/DDBJ whole genome shotgun (WGS) entry which is preliminary data.</text>
</comment>
<dbReference type="PROSITE" id="PS50930">
    <property type="entry name" value="HTH_LYTTR"/>
    <property type="match status" value="1"/>
</dbReference>
<keyword evidence="2" id="KW-0175">Coiled coil</keyword>
<evidence type="ECO:0000313" key="6">
    <source>
        <dbReference type="Proteomes" id="UP001198901"/>
    </source>
</evidence>
<dbReference type="Pfam" id="PF00072">
    <property type="entry name" value="Response_reg"/>
    <property type="match status" value="1"/>
</dbReference>
<dbReference type="SMART" id="SM00850">
    <property type="entry name" value="LytTR"/>
    <property type="match status" value="1"/>
</dbReference>
<feature type="coiled-coil region" evidence="2">
    <location>
        <begin position="105"/>
        <end position="141"/>
    </location>
</feature>
<dbReference type="EMBL" id="JAIUJR010000002">
    <property type="protein sequence ID" value="MCA0131935.1"/>
    <property type="molecule type" value="Genomic_DNA"/>
</dbReference>
<dbReference type="SUPFAM" id="SSF52172">
    <property type="entry name" value="CheY-like"/>
    <property type="match status" value="1"/>
</dbReference>
<gene>
    <name evidence="5" type="ORF">LBU54_05020</name>
</gene>
<dbReference type="InterPro" id="IPR011006">
    <property type="entry name" value="CheY-like_superfamily"/>
</dbReference>
<evidence type="ECO:0000256" key="1">
    <source>
        <dbReference type="PROSITE-ProRule" id="PRU00169"/>
    </source>
</evidence>
<evidence type="ECO:0000259" key="4">
    <source>
        <dbReference type="PROSITE" id="PS50930"/>
    </source>
</evidence>
<evidence type="ECO:0000259" key="3">
    <source>
        <dbReference type="PROSITE" id="PS50110"/>
    </source>
</evidence>
<feature type="domain" description="Response regulatory" evidence="3">
    <location>
        <begin position="3"/>
        <end position="116"/>
    </location>
</feature>
<evidence type="ECO:0000313" key="5">
    <source>
        <dbReference type="EMBL" id="MCA0131935.1"/>
    </source>
</evidence>
<keyword evidence="6" id="KW-1185">Reference proteome</keyword>
<dbReference type="InterPro" id="IPR007492">
    <property type="entry name" value="LytTR_DNA-bd_dom"/>
</dbReference>
<dbReference type="RefSeq" id="WP_224526706.1">
    <property type="nucleotide sequence ID" value="NZ_JAIUJR010000002.1"/>
</dbReference>